<dbReference type="RefSeq" id="WP_338347678.1">
    <property type="nucleotide sequence ID" value="NZ_CAUZLY010000002.1"/>
</dbReference>
<name>A0ABM9MQJ7_9LACO</name>
<protein>
    <submittedName>
        <fullName evidence="1">Uncharacterized protein</fullName>
    </submittedName>
</protein>
<gene>
    <name evidence="1" type="ORF">R82641_BJNNKPBH_00347</name>
</gene>
<reference evidence="1 2" key="1">
    <citation type="submission" date="2023-10" db="EMBL/GenBank/DDBJ databases">
        <authorList>
            <person name="Botero Cardona J."/>
        </authorList>
    </citation>
    <scope>NUCLEOTIDE SEQUENCE [LARGE SCALE GENOMIC DNA]</scope>
    <source>
        <strain evidence="1 2">R-82641</strain>
    </source>
</reference>
<comment type="caution">
    <text evidence="1">The sequence shown here is derived from an EMBL/GenBank/DDBJ whole genome shotgun (WGS) entry which is preliminary data.</text>
</comment>
<organism evidence="1 2">
    <name type="scientific">Fructobacillus cardui</name>
    <dbReference type="NCBI Taxonomy" id="2893170"/>
    <lineage>
        <taxon>Bacteria</taxon>
        <taxon>Bacillati</taxon>
        <taxon>Bacillota</taxon>
        <taxon>Bacilli</taxon>
        <taxon>Lactobacillales</taxon>
        <taxon>Lactobacillaceae</taxon>
        <taxon>Fructobacillus</taxon>
    </lineage>
</organism>
<dbReference type="Proteomes" id="UP001314200">
    <property type="component" value="Unassembled WGS sequence"/>
</dbReference>
<keyword evidence="2" id="KW-1185">Reference proteome</keyword>
<proteinExistence type="predicted"/>
<accession>A0ABM9MQJ7</accession>
<evidence type="ECO:0000313" key="2">
    <source>
        <dbReference type="Proteomes" id="UP001314200"/>
    </source>
</evidence>
<sequence>MQKVTSYPKLHIKQLGFNEHYHAKSVEWLGCNIAIATTKPNYGGVRYWLVCPYCEKRKSLLYQVRQAVICRVCAGLYYPKQDNKDNRDWFYKIMGLHEKQLELINQLDPALYNSYMGIGRLTAYDLAYRMYSTPKKPKGMHWTTYNKKMTQICHISRRLSNLYELYRKERKAHDEMIRVQWGQVQKALG</sequence>
<evidence type="ECO:0000313" key="1">
    <source>
        <dbReference type="EMBL" id="CAK1231982.1"/>
    </source>
</evidence>
<dbReference type="EMBL" id="CAUZLY010000002">
    <property type="protein sequence ID" value="CAK1231982.1"/>
    <property type="molecule type" value="Genomic_DNA"/>
</dbReference>